<dbReference type="EMBL" id="RKHJ01000001">
    <property type="protein sequence ID" value="ROR66710.1"/>
    <property type="molecule type" value="Genomic_DNA"/>
</dbReference>
<dbReference type="AlphaFoldDB" id="A0A3N2AUS0"/>
<feature type="transmembrane region" description="Helical" evidence="1">
    <location>
        <begin position="20"/>
        <end position="42"/>
    </location>
</feature>
<feature type="transmembrane region" description="Helical" evidence="1">
    <location>
        <begin position="93"/>
        <end position="113"/>
    </location>
</feature>
<name>A0A3N2AUS0_9MICO</name>
<sequence length="137" mass="14942">MTESATTQLTDVDFTERRDWGIRFLVLGFLAAWLLTFALGSTGVGGGDEPGWSATVHVMREVQGAVVGLVALAWLVMQWQRHDPVFVRRVRRLVLGVAWGLVLGAVVAGYLTVRLSESALGPPVAIFPLEIVVTRQD</sequence>
<dbReference type="Proteomes" id="UP000275456">
    <property type="component" value="Unassembled WGS sequence"/>
</dbReference>
<keyword evidence="1" id="KW-1133">Transmembrane helix</keyword>
<reference evidence="2 3" key="1">
    <citation type="submission" date="2018-11" db="EMBL/GenBank/DDBJ databases">
        <title>Sequencing the genomes of 1000 actinobacteria strains.</title>
        <authorList>
            <person name="Klenk H.-P."/>
        </authorList>
    </citation>
    <scope>NUCLEOTIDE SEQUENCE [LARGE SCALE GENOMIC DNA]</scope>
    <source>
        <strain evidence="2 3">DSM 9580</strain>
    </source>
</reference>
<evidence type="ECO:0000313" key="2">
    <source>
        <dbReference type="EMBL" id="ROR66710.1"/>
    </source>
</evidence>
<proteinExistence type="predicted"/>
<organism evidence="2 3">
    <name type="scientific">Agrococcus jenensis</name>
    <dbReference type="NCBI Taxonomy" id="46353"/>
    <lineage>
        <taxon>Bacteria</taxon>
        <taxon>Bacillati</taxon>
        <taxon>Actinomycetota</taxon>
        <taxon>Actinomycetes</taxon>
        <taxon>Micrococcales</taxon>
        <taxon>Microbacteriaceae</taxon>
        <taxon>Agrococcus</taxon>
    </lineage>
</organism>
<protein>
    <submittedName>
        <fullName evidence="2">Uncharacterized protein</fullName>
    </submittedName>
</protein>
<comment type="caution">
    <text evidence="2">The sequence shown here is derived from an EMBL/GenBank/DDBJ whole genome shotgun (WGS) entry which is preliminary data.</text>
</comment>
<keyword evidence="1" id="KW-0472">Membrane</keyword>
<evidence type="ECO:0000313" key="3">
    <source>
        <dbReference type="Proteomes" id="UP000275456"/>
    </source>
</evidence>
<evidence type="ECO:0000256" key="1">
    <source>
        <dbReference type="SAM" id="Phobius"/>
    </source>
</evidence>
<dbReference type="RefSeq" id="WP_170165611.1">
    <property type="nucleotide sequence ID" value="NZ_RKHJ01000001.1"/>
</dbReference>
<keyword evidence="1" id="KW-0812">Transmembrane</keyword>
<gene>
    <name evidence="2" type="ORF">EDD26_2104</name>
</gene>
<keyword evidence="3" id="KW-1185">Reference proteome</keyword>
<feature type="transmembrane region" description="Helical" evidence="1">
    <location>
        <begin position="62"/>
        <end position="81"/>
    </location>
</feature>
<accession>A0A3N2AUS0</accession>